<sequence length="168" mass="19116">MTSMSGLAAEAYDLTCHHQPCDQYAERVELFPLAEDKIVYHYLIDLALMLPLPSGSLTAVGSPVTSSKNSFSMTYYYQADYSISLHFQDLDLQSNFELSDDGKEIFSFERNGIRGYFYDSSSREDETPEFTAVILVKYGYSERFIIYTTRGLSELNFRGLLGSLKEIE</sequence>
<organism evidence="1 2">
    <name type="scientific">Halioxenophilus aromaticivorans</name>
    <dbReference type="NCBI Taxonomy" id="1306992"/>
    <lineage>
        <taxon>Bacteria</taxon>
        <taxon>Pseudomonadati</taxon>
        <taxon>Pseudomonadota</taxon>
        <taxon>Gammaproteobacteria</taxon>
        <taxon>Alteromonadales</taxon>
        <taxon>Alteromonadaceae</taxon>
        <taxon>Halioxenophilus</taxon>
    </lineage>
</organism>
<reference evidence="2" key="1">
    <citation type="journal article" date="2019" name="Int. J. Syst. Evol. Microbiol.">
        <title>The Global Catalogue of Microorganisms (GCM) 10K type strain sequencing project: providing services to taxonomists for standard genome sequencing and annotation.</title>
        <authorList>
            <consortium name="The Broad Institute Genomics Platform"/>
            <consortium name="The Broad Institute Genome Sequencing Center for Infectious Disease"/>
            <person name="Wu L."/>
            <person name="Ma J."/>
        </authorList>
    </citation>
    <scope>NUCLEOTIDE SEQUENCE [LARGE SCALE GENOMIC DNA]</scope>
    <source>
        <strain evidence="2">JCM 19134</strain>
    </source>
</reference>
<dbReference type="EMBL" id="BAABLX010000074">
    <property type="protein sequence ID" value="GAA4956867.1"/>
    <property type="molecule type" value="Genomic_DNA"/>
</dbReference>
<accession>A0AAV3U8J2</accession>
<comment type="caution">
    <text evidence="1">The sequence shown here is derived from an EMBL/GenBank/DDBJ whole genome shotgun (WGS) entry which is preliminary data.</text>
</comment>
<proteinExistence type="predicted"/>
<evidence type="ECO:0000313" key="2">
    <source>
        <dbReference type="Proteomes" id="UP001409585"/>
    </source>
</evidence>
<dbReference type="Proteomes" id="UP001409585">
    <property type="component" value="Unassembled WGS sequence"/>
</dbReference>
<name>A0AAV3U8J2_9ALTE</name>
<keyword evidence="2" id="KW-1185">Reference proteome</keyword>
<gene>
    <name evidence="1" type="ORF">GCM10025791_41530</name>
</gene>
<protein>
    <submittedName>
        <fullName evidence="1">Uncharacterized protein</fullName>
    </submittedName>
</protein>
<evidence type="ECO:0000313" key="1">
    <source>
        <dbReference type="EMBL" id="GAA4956867.1"/>
    </source>
</evidence>
<dbReference type="AlphaFoldDB" id="A0AAV3U8J2"/>